<organism evidence="2 3">
    <name type="scientific">Blastococcus xanthinilyticus</name>
    <dbReference type="NCBI Taxonomy" id="1564164"/>
    <lineage>
        <taxon>Bacteria</taxon>
        <taxon>Bacillati</taxon>
        <taxon>Actinomycetota</taxon>
        <taxon>Actinomycetes</taxon>
        <taxon>Geodermatophilales</taxon>
        <taxon>Geodermatophilaceae</taxon>
        <taxon>Blastococcus</taxon>
    </lineage>
</organism>
<gene>
    <name evidence="2" type="ORF">BD833_106195</name>
</gene>
<evidence type="ECO:0008006" key="4">
    <source>
        <dbReference type="Google" id="ProtNLM"/>
    </source>
</evidence>
<dbReference type="AlphaFoldDB" id="A0A5S5CWY3"/>
<dbReference type="RefSeq" id="WP_166533245.1">
    <property type="nucleotide sequence ID" value="NZ_VNHW01000006.1"/>
</dbReference>
<proteinExistence type="predicted"/>
<evidence type="ECO:0000313" key="3">
    <source>
        <dbReference type="Proteomes" id="UP000322499"/>
    </source>
</evidence>
<accession>A0A5S5CWY3</accession>
<feature type="chain" id="PRO_5024286725" description="Pre-peptidase" evidence="1">
    <location>
        <begin position="25"/>
        <end position="228"/>
    </location>
</feature>
<feature type="signal peptide" evidence="1">
    <location>
        <begin position="1"/>
        <end position="24"/>
    </location>
</feature>
<evidence type="ECO:0000313" key="2">
    <source>
        <dbReference type="EMBL" id="TYP87604.1"/>
    </source>
</evidence>
<dbReference type="Gene3D" id="2.60.120.380">
    <property type="match status" value="2"/>
</dbReference>
<dbReference type="EMBL" id="VNHW01000006">
    <property type="protein sequence ID" value="TYP87604.1"/>
    <property type="molecule type" value="Genomic_DNA"/>
</dbReference>
<evidence type="ECO:0000256" key="1">
    <source>
        <dbReference type="SAM" id="SignalP"/>
    </source>
</evidence>
<protein>
    <recommendedName>
        <fullName evidence="4">Pre-peptidase</fullName>
    </recommendedName>
</protein>
<keyword evidence="3" id="KW-1185">Reference proteome</keyword>
<reference evidence="2 3" key="1">
    <citation type="submission" date="2019-07" db="EMBL/GenBank/DDBJ databases">
        <title>Genomic Encyclopedia of Archaeal and Bacterial Type Strains, Phase II (KMG-II): from individual species to whole genera.</title>
        <authorList>
            <person name="Goeker M."/>
        </authorList>
    </citation>
    <scope>NUCLEOTIDE SEQUENCE [LARGE SCALE GENOMIC DNA]</scope>
    <source>
        <strain evidence="2 3">DSM 46842</strain>
    </source>
</reference>
<name>A0A5S5CWY3_9ACTN</name>
<comment type="caution">
    <text evidence="2">The sequence shown here is derived from an EMBL/GenBank/DDBJ whole genome shotgun (WGS) entry which is preliminary data.</text>
</comment>
<sequence>MRRTITAAAALLMAAGTGAGAARAQDDAIPIRFAAGSTSDTVSGSLPRGGDQEYVFGAAGGQTAEIDFTSDAATAHWTLVGPGGAPLHSGMTEQQDDVVVELPRTGSYRLDVQTSDPADYTLELTLPVEIRFARGGTSATVSGHLASGQTHDYTFDAGAGQEATVDFTRSTGTARWVLAGPQGQPLHTGMTEQQEHVSVPLPETGTYRLAVETMDAGDYSLRLAIPPA</sequence>
<dbReference type="Proteomes" id="UP000322499">
    <property type="component" value="Unassembled WGS sequence"/>
</dbReference>
<keyword evidence="1" id="KW-0732">Signal</keyword>